<sequence>MDVAVDLYLAEPLVAKLALENSPGDQEARREWLLVKEVGVVKEGKEAAAEQQEEAAEEPSPTMAKSIPQQPLTKAREPEPQEDAGDHTALRSKADEEDLDSDKE</sequence>
<protein>
    <submittedName>
        <fullName evidence="2">Uncharacterized protein</fullName>
    </submittedName>
</protein>
<proteinExistence type="predicted"/>
<dbReference type="AlphaFoldDB" id="A0A0Q3URB1"/>
<comment type="caution">
    <text evidence="2">The sequence shown here is derived from an EMBL/GenBank/DDBJ whole genome shotgun (WGS) entry which is preliminary data.</text>
</comment>
<evidence type="ECO:0000313" key="3">
    <source>
        <dbReference type="Proteomes" id="UP000051836"/>
    </source>
</evidence>
<gene>
    <name evidence="2" type="ORF">AAES_117417</name>
</gene>
<evidence type="ECO:0000313" key="2">
    <source>
        <dbReference type="EMBL" id="KQK78442.1"/>
    </source>
</evidence>
<feature type="compositionally biased region" description="Acidic residues" evidence="1">
    <location>
        <begin position="95"/>
        <end position="104"/>
    </location>
</feature>
<name>A0A0Q3URB1_AMAAE</name>
<feature type="compositionally biased region" description="Basic and acidic residues" evidence="1">
    <location>
        <begin position="74"/>
        <end position="94"/>
    </location>
</feature>
<dbReference type="Proteomes" id="UP000051836">
    <property type="component" value="Unassembled WGS sequence"/>
</dbReference>
<dbReference type="EMBL" id="LMAW01002667">
    <property type="protein sequence ID" value="KQK78442.1"/>
    <property type="molecule type" value="Genomic_DNA"/>
</dbReference>
<evidence type="ECO:0000256" key="1">
    <source>
        <dbReference type="SAM" id="MobiDB-lite"/>
    </source>
</evidence>
<organism evidence="2 3">
    <name type="scientific">Amazona aestiva</name>
    <name type="common">Blue-fronted Amazon parrot</name>
    <dbReference type="NCBI Taxonomy" id="12930"/>
    <lineage>
        <taxon>Eukaryota</taxon>
        <taxon>Metazoa</taxon>
        <taxon>Chordata</taxon>
        <taxon>Craniata</taxon>
        <taxon>Vertebrata</taxon>
        <taxon>Euteleostomi</taxon>
        <taxon>Archelosauria</taxon>
        <taxon>Archosauria</taxon>
        <taxon>Dinosauria</taxon>
        <taxon>Saurischia</taxon>
        <taxon>Theropoda</taxon>
        <taxon>Coelurosauria</taxon>
        <taxon>Aves</taxon>
        <taxon>Neognathae</taxon>
        <taxon>Neoaves</taxon>
        <taxon>Telluraves</taxon>
        <taxon>Australaves</taxon>
        <taxon>Psittaciformes</taxon>
        <taxon>Psittacidae</taxon>
        <taxon>Amazona</taxon>
    </lineage>
</organism>
<reference evidence="2 3" key="1">
    <citation type="submission" date="2015-10" db="EMBL/GenBank/DDBJ databases">
        <authorList>
            <person name="Gilbert D.G."/>
        </authorList>
    </citation>
    <scope>NUCLEOTIDE SEQUENCE [LARGE SCALE GENOMIC DNA]</scope>
    <source>
        <strain evidence="2">FVVF132</strain>
    </source>
</reference>
<keyword evidence="3" id="KW-1185">Reference proteome</keyword>
<accession>A0A0Q3URB1</accession>
<feature type="region of interest" description="Disordered" evidence="1">
    <location>
        <begin position="43"/>
        <end position="104"/>
    </location>
</feature>